<dbReference type="OrthoDB" id="10251727at2759"/>
<organism evidence="2 3">
    <name type="scientific">Ancylostoma ceylanicum</name>
    <dbReference type="NCBI Taxonomy" id="53326"/>
    <lineage>
        <taxon>Eukaryota</taxon>
        <taxon>Metazoa</taxon>
        <taxon>Ecdysozoa</taxon>
        <taxon>Nematoda</taxon>
        <taxon>Chromadorea</taxon>
        <taxon>Rhabditida</taxon>
        <taxon>Rhabditina</taxon>
        <taxon>Rhabditomorpha</taxon>
        <taxon>Strongyloidea</taxon>
        <taxon>Ancylostomatidae</taxon>
        <taxon>Ancylostomatinae</taxon>
        <taxon>Ancylostoma</taxon>
    </lineage>
</organism>
<gene>
    <name evidence="2" type="primary">Acey_s0340.g2987</name>
    <name evidence="2" type="synonym">Acey-F53F4.11</name>
    <name evidence="2" type="ORF">Y032_0340g2987</name>
</gene>
<dbReference type="Pfam" id="PF00687">
    <property type="entry name" value="Ribosomal_L1"/>
    <property type="match status" value="1"/>
</dbReference>
<feature type="region of interest" description="Disordered" evidence="1">
    <location>
        <begin position="393"/>
        <end position="428"/>
    </location>
</feature>
<feature type="compositionally biased region" description="Basic and acidic residues" evidence="1">
    <location>
        <begin position="412"/>
        <end position="428"/>
    </location>
</feature>
<dbReference type="STRING" id="53326.A0A016RYN8"/>
<comment type="caution">
    <text evidence="2">The sequence shown here is derived from an EMBL/GenBank/DDBJ whole genome shotgun (WGS) entry which is preliminary data.</text>
</comment>
<evidence type="ECO:0000313" key="2">
    <source>
        <dbReference type="EMBL" id="EYB83212.1"/>
    </source>
</evidence>
<keyword evidence="3" id="KW-1185">Reference proteome</keyword>
<accession>A0A016RYN8</accession>
<protein>
    <recommendedName>
        <fullName evidence="4">Ribosomal protein L1p/L10e family protein</fullName>
    </recommendedName>
</protein>
<dbReference type="InterPro" id="IPR028364">
    <property type="entry name" value="Ribosomal_uL1/biogenesis"/>
</dbReference>
<sequence length="428" mass="48219">MVTLKRLNVKKRALTKNADQKSSKGVANNKKNKVDEDENIDEKTKTEGSKMTSSIPLEDSAKKVQEMKDQGRVALNALKKHFADRSGKSLFPDIDHAVGLMVVYKVPPLTTDRARVKIELPCPPRTTTNTSICLILPDLDQTAKARKDPDVDKQARLWAEKIEKDHGLLSQHYSKILTKRQLEREYHTFTQRRALVTSYDLFLVDVRVGKAVRTFLGKDFYKAHKEPLDFNYSKPLVSSIEKSVKTVVLKLARYATRAHISIGHLGQDSADLASNLDEVVNVVVNKCPGGLANIRSVYMQPVGGSPSLPIYIYSEGTSEVKPERPQKRRRAIEQVSDECSTLPDGLKLAVRKNGKVRVISEDSNVAVHYPTVHDEWEERDGLKPTIDPAKLKRKHAIKKKRLQKRVSHKKIKSGEKVTVRPESLLKAE</sequence>
<dbReference type="AlphaFoldDB" id="A0A016RYN8"/>
<dbReference type="InterPro" id="IPR016095">
    <property type="entry name" value="Ribosomal_uL1_3-a/b-sand"/>
</dbReference>
<reference evidence="3" key="1">
    <citation type="journal article" date="2015" name="Nat. Genet.">
        <title>The genome and transcriptome of the zoonotic hookworm Ancylostoma ceylanicum identify infection-specific gene families.</title>
        <authorList>
            <person name="Schwarz E.M."/>
            <person name="Hu Y."/>
            <person name="Antoshechkin I."/>
            <person name="Miller M.M."/>
            <person name="Sternberg P.W."/>
            <person name="Aroian R.V."/>
        </authorList>
    </citation>
    <scope>NUCLEOTIDE SEQUENCE</scope>
    <source>
        <strain evidence="3">HY135</strain>
    </source>
</reference>
<feature type="compositionally biased region" description="Basic residues" evidence="1">
    <location>
        <begin position="393"/>
        <end position="411"/>
    </location>
</feature>
<dbReference type="Gene3D" id="3.40.50.790">
    <property type="match status" value="1"/>
</dbReference>
<dbReference type="EMBL" id="JARK01001676">
    <property type="protein sequence ID" value="EYB83212.1"/>
    <property type="molecule type" value="Genomic_DNA"/>
</dbReference>
<evidence type="ECO:0008006" key="4">
    <source>
        <dbReference type="Google" id="ProtNLM"/>
    </source>
</evidence>
<evidence type="ECO:0000256" key="1">
    <source>
        <dbReference type="SAM" id="MobiDB-lite"/>
    </source>
</evidence>
<evidence type="ECO:0000313" key="3">
    <source>
        <dbReference type="Proteomes" id="UP000024635"/>
    </source>
</evidence>
<dbReference type="Proteomes" id="UP000024635">
    <property type="component" value="Unassembled WGS sequence"/>
</dbReference>
<proteinExistence type="predicted"/>
<feature type="region of interest" description="Disordered" evidence="1">
    <location>
        <begin position="1"/>
        <end position="56"/>
    </location>
</feature>
<dbReference type="InterPro" id="IPR023674">
    <property type="entry name" value="Ribosomal_uL1-like"/>
</dbReference>
<name>A0A016RYN8_9BILA</name>
<dbReference type="SUPFAM" id="SSF56808">
    <property type="entry name" value="Ribosomal protein L1"/>
    <property type="match status" value="1"/>
</dbReference>